<dbReference type="OrthoDB" id="10292184at2759"/>
<dbReference type="SUPFAM" id="SSF58038">
    <property type="entry name" value="SNARE fusion complex"/>
    <property type="match status" value="1"/>
</dbReference>
<dbReference type="Gene3D" id="1.20.5.110">
    <property type="match status" value="1"/>
</dbReference>
<reference evidence="1 2" key="1">
    <citation type="submission" date="2020-02" db="EMBL/GenBank/DDBJ databases">
        <authorList>
            <person name="Ma Q."/>
            <person name="Huang Y."/>
            <person name="Song X."/>
            <person name="Pei D."/>
        </authorList>
    </citation>
    <scope>NUCLEOTIDE SEQUENCE [LARGE SCALE GENOMIC DNA]</scope>
    <source>
        <strain evidence="1">Sxm20200214</strain>
        <tissue evidence="1">Leaf</tissue>
    </source>
</reference>
<protein>
    <submittedName>
        <fullName evidence="1">Uncharacterized protein</fullName>
    </submittedName>
</protein>
<keyword evidence="2" id="KW-1185">Reference proteome</keyword>
<name>A0A8X7TP36_BRACI</name>
<dbReference type="AlphaFoldDB" id="A0A8X7TP36"/>
<organism evidence="1 2">
    <name type="scientific">Brassica carinata</name>
    <name type="common">Ethiopian mustard</name>
    <name type="synonym">Abyssinian cabbage</name>
    <dbReference type="NCBI Taxonomy" id="52824"/>
    <lineage>
        <taxon>Eukaryota</taxon>
        <taxon>Viridiplantae</taxon>
        <taxon>Streptophyta</taxon>
        <taxon>Embryophyta</taxon>
        <taxon>Tracheophyta</taxon>
        <taxon>Spermatophyta</taxon>
        <taxon>Magnoliopsida</taxon>
        <taxon>eudicotyledons</taxon>
        <taxon>Gunneridae</taxon>
        <taxon>Pentapetalae</taxon>
        <taxon>rosids</taxon>
        <taxon>malvids</taxon>
        <taxon>Brassicales</taxon>
        <taxon>Brassicaceae</taxon>
        <taxon>Brassiceae</taxon>
        <taxon>Brassica</taxon>
    </lineage>
</organism>
<comment type="caution">
    <text evidence="1">The sequence shown here is derived from an EMBL/GenBank/DDBJ whole genome shotgun (WGS) entry which is preliminary data.</text>
</comment>
<evidence type="ECO:0000313" key="1">
    <source>
        <dbReference type="EMBL" id="KAG2248266.1"/>
    </source>
</evidence>
<accession>A0A8X7TP36</accession>
<gene>
    <name evidence="1" type="ORF">Bca52824_087894</name>
</gene>
<sequence>MNTLLRNLKGQIPSIYIYIYISHAQHHRSCEGERTSCRREDASSSVKKKLYVEKVWVRNFKKFKSSILPMSMDPYGGEFQGFGKPCTKSKFLLIKERDWLAQSKHLIRESRKTMMETEDLGVSALQDLIRHRQTFLHSHSKVCLMVWMRTSFQGYLFPPLSFLSKTVVELAYCGEKTSTIADADTIVNGSTTSEA</sequence>
<dbReference type="EMBL" id="JAAMPC010000017">
    <property type="protein sequence ID" value="KAG2248266.1"/>
    <property type="molecule type" value="Genomic_DNA"/>
</dbReference>
<evidence type="ECO:0000313" key="2">
    <source>
        <dbReference type="Proteomes" id="UP000886595"/>
    </source>
</evidence>
<proteinExistence type="predicted"/>
<dbReference type="Proteomes" id="UP000886595">
    <property type="component" value="Unassembled WGS sequence"/>
</dbReference>